<evidence type="ECO:0000313" key="3">
    <source>
        <dbReference type="Proteomes" id="UP000055590"/>
    </source>
</evidence>
<proteinExistence type="predicted"/>
<dbReference type="SUPFAM" id="SSF53335">
    <property type="entry name" value="S-adenosyl-L-methionine-dependent methyltransferases"/>
    <property type="match status" value="1"/>
</dbReference>
<name>A0A0K1PEI0_9BACT</name>
<dbReference type="EMBL" id="CP012332">
    <property type="protein sequence ID" value="AKU91920.1"/>
    <property type="molecule type" value="Genomic_DNA"/>
</dbReference>
<gene>
    <name evidence="2" type="ORF">AKJ08_2307</name>
</gene>
<dbReference type="Gene3D" id="3.40.50.150">
    <property type="entry name" value="Vaccinia Virus protein VP39"/>
    <property type="match status" value="1"/>
</dbReference>
<keyword evidence="3" id="KW-1185">Reference proteome</keyword>
<feature type="coiled-coil region" evidence="1">
    <location>
        <begin position="340"/>
        <end position="388"/>
    </location>
</feature>
<sequence>MTSARDVIFARQLFLQPMVRGARILELGAIGACGGTSALALHDRGAASVVSVDRDPASAVAAQREHGGPGLRFEPEGLGSLPAARFDLAVVHDPSWIFDEGGLAALRDALAPGGRLVVAVRGSGYSRSCEAGDAAAYARTAALLAAAFPSVEVATQRSIAGWVVSPSARTGTALTVEEGDAGGEEAAYWLFVCGEHDADVWEHALRLQPLRPIVESTSVREVVVLERADALAAGLAEARLESAGLRLRAEELEAETVTLRAAAAADRLRMEELEALVESLRSRQSDDASDELAALEAEVARARAVARQLRLDALDPANDLSFSRDASGRADNDDPVGRRLREAEERAESAILRAREAEERMRAAERRAEAAENARAASSLAARRAEAEAEAVRRSAEGIADAIAKGRPITSR</sequence>
<feature type="coiled-coil region" evidence="1">
    <location>
        <begin position="235"/>
        <end position="312"/>
    </location>
</feature>
<dbReference type="Proteomes" id="UP000055590">
    <property type="component" value="Chromosome"/>
</dbReference>
<evidence type="ECO:0000256" key="1">
    <source>
        <dbReference type="SAM" id="Coils"/>
    </source>
</evidence>
<reference evidence="2 3" key="1">
    <citation type="submission" date="2015-08" db="EMBL/GenBank/DDBJ databases">
        <authorList>
            <person name="Babu N.S."/>
            <person name="Beckwith C.J."/>
            <person name="Beseler K.G."/>
            <person name="Brison A."/>
            <person name="Carone J.V."/>
            <person name="Caskin T.P."/>
            <person name="Diamond M."/>
            <person name="Durham M.E."/>
            <person name="Foxe J.M."/>
            <person name="Go M."/>
            <person name="Henderson B.A."/>
            <person name="Jones I.B."/>
            <person name="McGettigan J.A."/>
            <person name="Micheletti S.J."/>
            <person name="Nasrallah M.E."/>
            <person name="Ortiz D."/>
            <person name="Piller C.R."/>
            <person name="Privatt S.R."/>
            <person name="Schneider S.L."/>
            <person name="Sharp S."/>
            <person name="Smith T.C."/>
            <person name="Stanton J.D."/>
            <person name="Ullery H.E."/>
            <person name="Wilson R.J."/>
            <person name="Serrano M.G."/>
            <person name="Buck G."/>
            <person name="Lee V."/>
            <person name="Wang Y."/>
            <person name="Carvalho R."/>
            <person name="Voegtly L."/>
            <person name="Shi R."/>
            <person name="Duckworth R."/>
            <person name="Johnson A."/>
            <person name="Loviza R."/>
            <person name="Walstead R."/>
            <person name="Shah Z."/>
            <person name="Kiflezghi M."/>
            <person name="Wade K."/>
            <person name="Ball S.L."/>
            <person name="Bradley K.W."/>
            <person name="Asai D.J."/>
            <person name="Bowman C.A."/>
            <person name="Russell D.A."/>
            <person name="Pope W.H."/>
            <person name="Jacobs-Sera D."/>
            <person name="Hendrix R.W."/>
            <person name="Hatfull G.F."/>
        </authorList>
    </citation>
    <scope>NUCLEOTIDE SEQUENCE [LARGE SCALE GENOMIC DNA]</scope>
    <source>
        <strain evidence="2 3">DSM 27710</strain>
    </source>
</reference>
<dbReference type="CDD" id="cd02440">
    <property type="entry name" value="AdoMet_MTases"/>
    <property type="match status" value="1"/>
</dbReference>
<dbReference type="RefSeq" id="WP_050726162.1">
    <property type="nucleotide sequence ID" value="NZ_CP012332.1"/>
</dbReference>
<accession>A0A0K1PEI0</accession>
<dbReference type="OrthoDB" id="529208at2"/>
<dbReference type="InterPro" id="IPR029063">
    <property type="entry name" value="SAM-dependent_MTases_sf"/>
</dbReference>
<dbReference type="KEGG" id="vin:AKJ08_2307"/>
<keyword evidence="1" id="KW-0175">Coiled coil</keyword>
<dbReference type="AlphaFoldDB" id="A0A0K1PEI0"/>
<dbReference type="STRING" id="1391653.AKJ08_2307"/>
<protein>
    <submittedName>
        <fullName evidence="2">TolA protein</fullName>
    </submittedName>
</protein>
<organism evidence="2 3">
    <name type="scientific">Vulgatibacter incomptus</name>
    <dbReference type="NCBI Taxonomy" id="1391653"/>
    <lineage>
        <taxon>Bacteria</taxon>
        <taxon>Pseudomonadati</taxon>
        <taxon>Myxococcota</taxon>
        <taxon>Myxococcia</taxon>
        <taxon>Myxococcales</taxon>
        <taxon>Cystobacterineae</taxon>
        <taxon>Vulgatibacteraceae</taxon>
        <taxon>Vulgatibacter</taxon>
    </lineage>
</organism>
<evidence type="ECO:0000313" key="2">
    <source>
        <dbReference type="EMBL" id="AKU91920.1"/>
    </source>
</evidence>